<dbReference type="EMBL" id="LNZB01000051">
    <property type="protein sequence ID" value="KTD76612.1"/>
    <property type="molecule type" value="Genomic_DNA"/>
</dbReference>
<dbReference type="SUPFAM" id="SSF47807">
    <property type="entry name" value="5' to 3' exonuclease, C-terminal subdomain"/>
    <property type="match status" value="1"/>
</dbReference>
<dbReference type="Gene3D" id="3.30.70.370">
    <property type="match status" value="1"/>
</dbReference>
<dbReference type="Pfam" id="PF01612">
    <property type="entry name" value="DNA_pol_A_exo1"/>
    <property type="match status" value="1"/>
</dbReference>
<dbReference type="CDD" id="cd08637">
    <property type="entry name" value="DNA_pol_A_pol_I_C"/>
    <property type="match status" value="1"/>
</dbReference>
<evidence type="ECO:0000256" key="5">
    <source>
        <dbReference type="ARBA" id="ARBA00022679"/>
    </source>
</evidence>
<keyword evidence="5 17" id="KW-0808">Transferase</keyword>
<sequence>MSLPLVLIDGSSYFFRAFHALPPLTNSKGQPTGAIYGVANMIKKLIKDYQPQELAVVFDAKGKTFRDEWYPEYKAHRPPMPEDLSSQFHPLIELLEAMGLPLLIIEGVEADDVIGTLAKQATEHQIPVLISTGDKDLAQLVNEHVTLINTMSNYTMDVEGVKEKFGVNPEQIIDYLTLIGDSVDNIPGVNKCGPKTAVKWLSEYHTLDNLIQHAQDITGKIGEYLRESIPQLPLSKKLVTIKTDLDLPLNLKQLSLKPANKELLIQLTKEFEFKTWLKELLGEENQSPQNQSNGTAVSYEIITNQTQFDHWLNQLEQCQLFCIDTETTSLDVMTAELVGISIAIEENKAAYIPFGHIDGSPQLIKEEVLTALKPILENSEIKKIGQNVKYDYSVLKNHGIHLQGIAYDTMLESYILNSGAGRHDMDSLALKYLGYKTISFEEIAGKGAKQLRFDQIPVDKAGVYSAEDADITLKLHHAMYPLLEEPLRRVLREIEVPLLTVLADMEMQGVLIDPVALKTHGDRLKLQMSSLEQEALALAGKPFNLNSPKQLQEILFEEQKLPIIAKTPTGQPSTAESVLQELAYDFRLAAVILEYRSLSKLVSTYIDALPKKMNPKTNRVHTSYNQAVAATGRLSSSDPNLQNIPTRSEEGRLIRTAFIAPPGKLILAADYSQIELRIMAHLSQDDNLLKAFANGWDIHAATASEIFQTPLDQVSKEQRRRAKAVNFGLIYGMSAFGLAKQIGVERQDAQHYISTYFHRYPKVLDYMERTRAHAHQLGYVETLFGRRLYLPEINSRNLMRQKAAERTAINAPMQGTAADIIKKTMLAIAHWQCSQAKPKAIMIMQVHDELVFEVNQDAVEEVSAIVHHLMENTVKLSVPLEVAVGVGPNWDAAH</sequence>
<dbReference type="GO" id="GO:0008409">
    <property type="term" value="F:5'-3' exonuclease activity"/>
    <property type="evidence" value="ECO:0007669"/>
    <property type="project" value="UniProtKB-UniRule"/>
</dbReference>
<dbReference type="STRING" id="66969.Lwal_2334"/>
<feature type="domain" description="5'-3' exonuclease" evidence="19">
    <location>
        <begin position="3"/>
        <end position="257"/>
    </location>
</feature>
<dbReference type="InterPro" id="IPR002421">
    <property type="entry name" value="5-3_exonuclease"/>
</dbReference>
<dbReference type="InterPro" id="IPR013520">
    <property type="entry name" value="Ribonucl_H"/>
</dbReference>
<dbReference type="Proteomes" id="UP000054729">
    <property type="component" value="Unassembled WGS sequence"/>
</dbReference>
<evidence type="ECO:0000256" key="16">
    <source>
        <dbReference type="NCBIfam" id="TIGR00593"/>
    </source>
</evidence>
<dbReference type="FunFam" id="3.40.50.1010:FF:000001">
    <property type="entry name" value="DNA polymerase I"/>
    <property type="match status" value="1"/>
</dbReference>
<evidence type="ECO:0000256" key="2">
    <source>
        <dbReference type="ARBA" id="ARBA00011541"/>
    </source>
</evidence>
<keyword evidence="7 17" id="KW-0235">DNA replication</keyword>
<dbReference type="PATRIC" id="fig|66969.6.peg.2537"/>
<dbReference type="Gene3D" id="3.30.420.10">
    <property type="entry name" value="Ribonuclease H-like superfamily/Ribonuclease H"/>
    <property type="match status" value="1"/>
</dbReference>
<feature type="domain" description="3'-5' exonuclease" evidence="18">
    <location>
        <begin position="299"/>
        <end position="484"/>
    </location>
</feature>
<dbReference type="PROSITE" id="PS00447">
    <property type="entry name" value="DNA_POLYMERASE_A"/>
    <property type="match status" value="1"/>
</dbReference>
<dbReference type="GO" id="GO:0006302">
    <property type="term" value="P:double-strand break repair"/>
    <property type="evidence" value="ECO:0007669"/>
    <property type="project" value="TreeGrafter"/>
</dbReference>
<evidence type="ECO:0000313" key="22">
    <source>
        <dbReference type="EMBL" id="KTD76612.1"/>
    </source>
</evidence>
<evidence type="ECO:0000256" key="6">
    <source>
        <dbReference type="ARBA" id="ARBA00022695"/>
    </source>
</evidence>
<dbReference type="InterPro" id="IPR020045">
    <property type="entry name" value="DNA_polI_H3TH"/>
</dbReference>
<dbReference type="OrthoDB" id="9806424at2"/>
<keyword evidence="6 17" id="KW-0548">Nucleotidyltransferase</keyword>
<dbReference type="GO" id="GO:0003677">
    <property type="term" value="F:DNA binding"/>
    <property type="evidence" value="ECO:0007669"/>
    <property type="project" value="UniProtKB-UniRule"/>
</dbReference>
<accession>A0A0W1A5K8</accession>
<dbReference type="FunFam" id="1.20.1060.10:FF:000001">
    <property type="entry name" value="DNA polymerase I"/>
    <property type="match status" value="1"/>
</dbReference>
<evidence type="ECO:0000256" key="10">
    <source>
        <dbReference type="ARBA" id="ARBA00022801"/>
    </source>
</evidence>
<evidence type="ECO:0000256" key="15">
    <source>
        <dbReference type="ARBA" id="ARBA00049244"/>
    </source>
</evidence>
<dbReference type="FunFam" id="1.10.150.20:FF:000002">
    <property type="entry name" value="DNA polymerase I"/>
    <property type="match status" value="1"/>
</dbReference>
<dbReference type="SUPFAM" id="SSF53098">
    <property type="entry name" value="Ribonuclease H-like"/>
    <property type="match status" value="1"/>
</dbReference>
<comment type="function">
    <text evidence="17">In addition to polymerase activity, this DNA polymerase exhibits 3'-5' and 5'-3' exonuclease activity.</text>
</comment>
<dbReference type="InterPro" id="IPR036397">
    <property type="entry name" value="RNaseH_sf"/>
</dbReference>
<comment type="caution">
    <text evidence="22">The sequence shown here is derived from an EMBL/GenBank/DDBJ whole genome shotgun (WGS) entry which is preliminary data.</text>
</comment>
<keyword evidence="10 17" id="KW-0378">Hydrolase</keyword>
<dbReference type="Gene3D" id="3.40.50.1010">
    <property type="entry name" value="5'-nuclease"/>
    <property type="match status" value="1"/>
</dbReference>
<dbReference type="InterPro" id="IPR043502">
    <property type="entry name" value="DNA/RNA_pol_sf"/>
</dbReference>
<evidence type="ECO:0000256" key="7">
    <source>
        <dbReference type="ARBA" id="ARBA00022705"/>
    </source>
</evidence>
<organism evidence="22 23">
    <name type="scientific">Legionella waltersii</name>
    <dbReference type="NCBI Taxonomy" id="66969"/>
    <lineage>
        <taxon>Bacteria</taxon>
        <taxon>Pseudomonadati</taxon>
        <taxon>Pseudomonadota</taxon>
        <taxon>Gammaproteobacteria</taxon>
        <taxon>Legionellales</taxon>
        <taxon>Legionellaceae</taxon>
        <taxon>Legionella</taxon>
    </lineage>
</organism>
<dbReference type="InterPro" id="IPR019760">
    <property type="entry name" value="DNA-dir_DNA_pol_A_CS"/>
</dbReference>
<dbReference type="InterPro" id="IPR012337">
    <property type="entry name" value="RNaseH-like_sf"/>
</dbReference>
<evidence type="ECO:0000256" key="14">
    <source>
        <dbReference type="ARBA" id="ARBA00023204"/>
    </source>
</evidence>
<dbReference type="NCBIfam" id="TIGR00593">
    <property type="entry name" value="pola"/>
    <property type="match status" value="1"/>
</dbReference>
<dbReference type="PANTHER" id="PTHR10133">
    <property type="entry name" value="DNA POLYMERASE I"/>
    <property type="match status" value="1"/>
</dbReference>
<evidence type="ECO:0000256" key="12">
    <source>
        <dbReference type="ARBA" id="ARBA00022932"/>
    </source>
</evidence>
<dbReference type="InterPro" id="IPR020046">
    <property type="entry name" value="5-3_exonucl_a-hlix_arch_N"/>
</dbReference>
<dbReference type="FunFam" id="1.10.150.20:FF:000003">
    <property type="entry name" value="DNA polymerase I"/>
    <property type="match status" value="1"/>
</dbReference>
<dbReference type="SMART" id="SM00482">
    <property type="entry name" value="POLAc"/>
    <property type="match status" value="1"/>
</dbReference>
<dbReference type="CDD" id="cd09859">
    <property type="entry name" value="PIN_53EXO"/>
    <property type="match status" value="1"/>
</dbReference>
<proteinExistence type="inferred from homology"/>
<evidence type="ECO:0000256" key="4">
    <source>
        <dbReference type="ARBA" id="ARBA00020311"/>
    </source>
</evidence>
<dbReference type="InterPro" id="IPR001098">
    <property type="entry name" value="DNA-dir_DNA_pol_A_palm_dom"/>
</dbReference>
<dbReference type="InterPro" id="IPR008918">
    <property type="entry name" value="HhH2"/>
</dbReference>
<dbReference type="InterPro" id="IPR036279">
    <property type="entry name" value="5-3_exonuclease_C_sf"/>
</dbReference>
<dbReference type="PRINTS" id="PR00868">
    <property type="entry name" value="DNAPOLI"/>
</dbReference>
<name>A0A0W1A5K8_9GAMM</name>
<evidence type="ECO:0000256" key="13">
    <source>
        <dbReference type="ARBA" id="ARBA00023125"/>
    </source>
</evidence>
<keyword evidence="12 17" id="KW-0239">DNA-directed DNA polymerase</keyword>
<dbReference type="InterPro" id="IPR018320">
    <property type="entry name" value="DNA_polymerase_1"/>
</dbReference>
<dbReference type="Pfam" id="PF02739">
    <property type="entry name" value="5_3_exonuc_N"/>
    <property type="match status" value="1"/>
</dbReference>
<evidence type="ECO:0000256" key="3">
    <source>
        <dbReference type="ARBA" id="ARBA00012417"/>
    </source>
</evidence>
<dbReference type="Pfam" id="PF01367">
    <property type="entry name" value="5_3_exonuc"/>
    <property type="match status" value="1"/>
</dbReference>
<dbReference type="GO" id="GO:0006261">
    <property type="term" value="P:DNA-templated DNA replication"/>
    <property type="evidence" value="ECO:0007669"/>
    <property type="project" value="UniProtKB-UniRule"/>
</dbReference>
<dbReference type="GO" id="GO:0003887">
    <property type="term" value="F:DNA-directed DNA polymerase activity"/>
    <property type="evidence" value="ECO:0007669"/>
    <property type="project" value="UniProtKB-UniRule"/>
</dbReference>
<dbReference type="SUPFAM" id="SSF56672">
    <property type="entry name" value="DNA/RNA polymerases"/>
    <property type="match status" value="1"/>
</dbReference>
<dbReference type="AlphaFoldDB" id="A0A0W1A5K8"/>
<dbReference type="SUPFAM" id="SSF88723">
    <property type="entry name" value="PIN domain-like"/>
    <property type="match status" value="1"/>
</dbReference>
<keyword evidence="13 17" id="KW-0238">DNA-binding</keyword>
<dbReference type="InterPro" id="IPR002298">
    <property type="entry name" value="DNA_polymerase_A"/>
</dbReference>
<dbReference type="SMART" id="SM00279">
    <property type="entry name" value="HhH2"/>
    <property type="match status" value="1"/>
</dbReference>
<dbReference type="RefSeq" id="WP_058480955.1">
    <property type="nucleotide sequence ID" value="NZ_CAAAIQ010000001.1"/>
</dbReference>
<dbReference type="InterPro" id="IPR029060">
    <property type="entry name" value="PIN-like_dom_sf"/>
</dbReference>
<dbReference type="GO" id="GO:0008408">
    <property type="term" value="F:3'-5' exonuclease activity"/>
    <property type="evidence" value="ECO:0007669"/>
    <property type="project" value="UniProtKB-UniRule"/>
</dbReference>
<dbReference type="Pfam" id="PF00476">
    <property type="entry name" value="DNA_pol_A"/>
    <property type="match status" value="1"/>
</dbReference>
<evidence type="ECO:0000256" key="11">
    <source>
        <dbReference type="ARBA" id="ARBA00022839"/>
    </source>
</evidence>
<feature type="domain" description="DNA-directed DNA polymerase family A palm" evidence="21">
    <location>
        <begin position="651"/>
        <end position="858"/>
    </location>
</feature>
<dbReference type="Gene3D" id="1.10.150.20">
    <property type="entry name" value="5' to 3' exonuclease, C-terminal subdomain"/>
    <property type="match status" value="2"/>
</dbReference>
<keyword evidence="11 17" id="KW-0269">Exonuclease</keyword>
<gene>
    <name evidence="17 22" type="primary">polA</name>
    <name evidence="22" type="ORF">Lwal_2334</name>
</gene>
<dbReference type="EC" id="2.7.7.7" evidence="3 16"/>
<evidence type="ECO:0000259" key="21">
    <source>
        <dbReference type="SMART" id="SM00482"/>
    </source>
</evidence>
<keyword evidence="9 17" id="KW-0227">DNA damage</keyword>
<evidence type="ECO:0000256" key="1">
    <source>
        <dbReference type="ARBA" id="ARBA00007705"/>
    </source>
</evidence>
<comment type="similarity">
    <text evidence="1 17">Belongs to the DNA polymerase type-A family.</text>
</comment>
<evidence type="ECO:0000259" key="18">
    <source>
        <dbReference type="SMART" id="SM00474"/>
    </source>
</evidence>
<evidence type="ECO:0000259" key="19">
    <source>
        <dbReference type="SMART" id="SM00475"/>
    </source>
</evidence>
<evidence type="ECO:0000313" key="23">
    <source>
        <dbReference type="Proteomes" id="UP000054729"/>
    </source>
</evidence>
<dbReference type="FunFam" id="3.30.420.10:FF:000026">
    <property type="entry name" value="DNA polymerase I"/>
    <property type="match status" value="1"/>
</dbReference>
<evidence type="ECO:0000259" key="20">
    <source>
        <dbReference type="SMART" id="SM00479"/>
    </source>
</evidence>
<evidence type="ECO:0000256" key="17">
    <source>
        <dbReference type="RuleBase" id="RU004460"/>
    </source>
</evidence>
<dbReference type="SMART" id="SM00475">
    <property type="entry name" value="53EXOc"/>
    <property type="match status" value="1"/>
</dbReference>
<dbReference type="Gene3D" id="1.20.1060.10">
    <property type="entry name" value="Taq DNA Polymerase, Chain T, domain 4"/>
    <property type="match status" value="1"/>
</dbReference>
<comment type="catalytic activity">
    <reaction evidence="15 17">
        <text>DNA(n) + a 2'-deoxyribonucleoside 5'-triphosphate = DNA(n+1) + diphosphate</text>
        <dbReference type="Rhea" id="RHEA:22508"/>
        <dbReference type="Rhea" id="RHEA-COMP:17339"/>
        <dbReference type="Rhea" id="RHEA-COMP:17340"/>
        <dbReference type="ChEBI" id="CHEBI:33019"/>
        <dbReference type="ChEBI" id="CHEBI:61560"/>
        <dbReference type="ChEBI" id="CHEBI:173112"/>
        <dbReference type="EC" id="2.7.7.7"/>
    </reaction>
</comment>
<dbReference type="PANTHER" id="PTHR10133:SF27">
    <property type="entry name" value="DNA POLYMERASE NU"/>
    <property type="match status" value="1"/>
</dbReference>
<dbReference type="CDD" id="cd06139">
    <property type="entry name" value="DNA_polA_I_Ecoli_like_exo"/>
    <property type="match status" value="1"/>
</dbReference>
<evidence type="ECO:0000256" key="9">
    <source>
        <dbReference type="ARBA" id="ARBA00022763"/>
    </source>
</evidence>
<dbReference type="NCBIfam" id="NF004397">
    <property type="entry name" value="PRK05755.1"/>
    <property type="match status" value="1"/>
</dbReference>
<reference evidence="22 23" key="1">
    <citation type="submission" date="2015-11" db="EMBL/GenBank/DDBJ databases">
        <title>Genomic analysis of 38 Legionella species identifies large and diverse effector repertoires.</title>
        <authorList>
            <person name="Burstein D."/>
            <person name="Amaro F."/>
            <person name="Zusman T."/>
            <person name="Lifshitz Z."/>
            <person name="Cohen O."/>
            <person name="Gilbert J.A."/>
            <person name="Pupko T."/>
            <person name="Shuman H.A."/>
            <person name="Segal G."/>
        </authorList>
    </citation>
    <scope>NUCLEOTIDE SEQUENCE [LARGE SCALE GENOMIC DNA]</scope>
    <source>
        <strain evidence="22 23">ATCC 51914</strain>
    </source>
</reference>
<dbReference type="SMART" id="SM00479">
    <property type="entry name" value="EXOIII"/>
    <property type="match status" value="1"/>
</dbReference>
<evidence type="ECO:0000256" key="8">
    <source>
        <dbReference type="ARBA" id="ARBA00022722"/>
    </source>
</evidence>
<keyword evidence="23" id="KW-1185">Reference proteome</keyword>
<comment type="subunit">
    <text evidence="2">Single-chain monomer with multiple functions.</text>
</comment>
<dbReference type="SMART" id="SM00474">
    <property type="entry name" value="35EXOc"/>
    <property type="match status" value="1"/>
</dbReference>
<keyword evidence="14 17" id="KW-0234">DNA repair</keyword>
<dbReference type="InterPro" id="IPR002562">
    <property type="entry name" value="3'-5'_exonuclease_dom"/>
</dbReference>
<protein>
    <recommendedName>
        <fullName evidence="4 16">DNA polymerase I</fullName>
        <ecNumber evidence="3 16">2.7.7.7</ecNumber>
    </recommendedName>
</protein>
<dbReference type="CDD" id="cd09898">
    <property type="entry name" value="H3TH_53EXO"/>
    <property type="match status" value="1"/>
</dbReference>
<keyword evidence="8" id="KW-0540">Nuclease</keyword>
<feature type="domain" description="Exonuclease" evidence="20">
    <location>
        <begin position="319"/>
        <end position="485"/>
    </location>
</feature>